<accession>A0A9W8SI98</accession>
<gene>
    <name evidence="1" type="ORF">NW762_000640</name>
</gene>
<dbReference type="EMBL" id="JAOQAZ010000001">
    <property type="protein sequence ID" value="KAJ4271931.1"/>
    <property type="molecule type" value="Genomic_DNA"/>
</dbReference>
<dbReference type="Proteomes" id="UP001152049">
    <property type="component" value="Unassembled WGS sequence"/>
</dbReference>
<evidence type="ECO:0000313" key="1">
    <source>
        <dbReference type="EMBL" id="KAJ4271931.1"/>
    </source>
</evidence>
<dbReference type="InterPro" id="IPR015422">
    <property type="entry name" value="PyrdxlP-dep_Trfase_small"/>
</dbReference>
<name>A0A9W8SI98_9HYPO</name>
<dbReference type="OrthoDB" id="10264306at2759"/>
<sequence length="127" mass="13816">MGSVNQVCLGVCCPGGVSKALEYEAWEWDRIISSGHACGTNEKAVVHNKPTGIVRASLGAMTTKRDIQALISFLHNEFASKSTIMPRLIGLSKDPSAQEPYLYPMRALSRKAVPGGQLDDLIFSPRR</sequence>
<proteinExistence type="predicted"/>
<protein>
    <submittedName>
        <fullName evidence="1">Uncharacterized protein</fullName>
    </submittedName>
</protein>
<reference evidence="1" key="1">
    <citation type="submission" date="2022-09" db="EMBL/GenBank/DDBJ databases">
        <title>Fusarium specimens isolated from Avocado Roots.</title>
        <authorList>
            <person name="Stajich J."/>
            <person name="Roper C."/>
            <person name="Heimlech-Rivalta G."/>
        </authorList>
    </citation>
    <scope>NUCLEOTIDE SEQUENCE</scope>
    <source>
        <strain evidence="1">CF00136</strain>
    </source>
</reference>
<comment type="caution">
    <text evidence="1">The sequence shown here is derived from an EMBL/GenBank/DDBJ whole genome shotgun (WGS) entry which is preliminary data.</text>
</comment>
<organism evidence="1 2">
    <name type="scientific">Fusarium torreyae</name>
    <dbReference type="NCBI Taxonomy" id="1237075"/>
    <lineage>
        <taxon>Eukaryota</taxon>
        <taxon>Fungi</taxon>
        <taxon>Dikarya</taxon>
        <taxon>Ascomycota</taxon>
        <taxon>Pezizomycotina</taxon>
        <taxon>Sordariomycetes</taxon>
        <taxon>Hypocreomycetidae</taxon>
        <taxon>Hypocreales</taxon>
        <taxon>Nectriaceae</taxon>
        <taxon>Fusarium</taxon>
    </lineage>
</organism>
<evidence type="ECO:0000313" key="2">
    <source>
        <dbReference type="Proteomes" id="UP001152049"/>
    </source>
</evidence>
<dbReference type="SUPFAM" id="SSF53383">
    <property type="entry name" value="PLP-dependent transferases"/>
    <property type="match status" value="1"/>
</dbReference>
<dbReference type="InterPro" id="IPR015424">
    <property type="entry name" value="PyrdxlP-dep_Trfase"/>
</dbReference>
<dbReference type="AlphaFoldDB" id="A0A9W8SI98"/>
<dbReference type="Gene3D" id="3.90.1150.10">
    <property type="entry name" value="Aspartate Aminotransferase, domain 1"/>
    <property type="match status" value="1"/>
</dbReference>
<keyword evidence="2" id="KW-1185">Reference proteome</keyword>